<sequence length="185" mass="21790">MVEDRFAYFLNAVHYCIWLHEIWIGNFIHKLVFGSIRLFAKYMCSRNCQERLYAYMAMREQQIYEFKHDKKNGVYIGLSKYEFGYVYSCYPCFLSFLMFGLILKINGDITPIVMIGTLAGPIGLGYIPVYKAVFSNNRYLEYFKEFEKENRAWHRKWARITTAFCIGGVLISLLSIAAAWAILLW</sequence>
<keyword evidence="1" id="KW-1133">Transmembrane helix</keyword>
<evidence type="ECO:0000313" key="2">
    <source>
        <dbReference type="EMBL" id="ANU64607.1"/>
    </source>
</evidence>
<keyword evidence="3" id="KW-1185">Reference proteome</keyword>
<dbReference type="KEGG" id="pary:A4V02_13345"/>
<dbReference type="Proteomes" id="UP000186351">
    <property type="component" value="Chromosome"/>
</dbReference>
<feature type="transmembrane region" description="Helical" evidence="1">
    <location>
        <begin position="109"/>
        <end position="129"/>
    </location>
</feature>
<gene>
    <name evidence="2" type="ORF">A4V02_13345</name>
</gene>
<organism evidence="2 3">
    <name type="scientific">Muribaculum intestinale</name>
    <dbReference type="NCBI Taxonomy" id="1796646"/>
    <lineage>
        <taxon>Bacteria</taxon>
        <taxon>Pseudomonadati</taxon>
        <taxon>Bacteroidota</taxon>
        <taxon>Bacteroidia</taxon>
        <taxon>Bacteroidales</taxon>
        <taxon>Muribaculaceae</taxon>
        <taxon>Muribaculum</taxon>
    </lineage>
</organism>
<keyword evidence="1" id="KW-0812">Transmembrane</keyword>
<protein>
    <submittedName>
        <fullName evidence="2">Uncharacterized protein</fullName>
    </submittedName>
</protein>
<dbReference type="RefSeq" id="WP_084274168.1">
    <property type="nucleotide sequence ID" value="NZ_CAJTAP010000016.1"/>
</dbReference>
<accession>A0A1Z2XFU6</accession>
<dbReference type="EMBL" id="CP015402">
    <property type="protein sequence ID" value="ANU64607.1"/>
    <property type="molecule type" value="Genomic_DNA"/>
</dbReference>
<proteinExistence type="predicted"/>
<dbReference type="GeneID" id="65537859"/>
<feature type="transmembrane region" description="Helical" evidence="1">
    <location>
        <begin position="160"/>
        <end position="183"/>
    </location>
</feature>
<reference evidence="3" key="1">
    <citation type="submission" date="2016-04" db="EMBL/GenBank/DDBJ databases">
        <title>Complete Genome Sequences of Twelve Strains of a Stable Defined Moderately Diverse Mouse Microbiota 2 (sDMDMm2).</title>
        <authorList>
            <person name="Uchimura Y."/>
            <person name="Wyss M."/>
            <person name="Brugiroux S."/>
            <person name="Limenitakis J.P."/>
            <person name="Stecher B."/>
            <person name="McCoy K.D."/>
            <person name="Macpherson A.J."/>
        </authorList>
    </citation>
    <scope>NUCLEOTIDE SEQUENCE [LARGE SCALE GENOMIC DNA]</scope>
    <source>
        <strain evidence="3">YL27</strain>
    </source>
</reference>
<dbReference type="STRING" id="1796646.A4V02_13345"/>
<evidence type="ECO:0000313" key="3">
    <source>
        <dbReference type="Proteomes" id="UP000186351"/>
    </source>
</evidence>
<name>A0A1B1SCU6_9BACT</name>
<dbReference type="OrthoDB" id="1071897at2"/>
<feature type="transmembrane region" description="Helical" evidence="1">
    <location>
        <begin position="85"/>
        <end position="103"/>
    </location>
</feature>
<keyword evidence="1" id="KW-0472">Membrane</keyword>
<accession>A0A1B1SCU6</accession>
<dbReference type="AlphaFoldDB" id="A0A1B1SCU6"/>
<evidence type="ECO:0000256" key="1">
    <source>
        <dbReference type="SAM" id="Phobius"/>
    </source>
</evidence>